<name>A0A8H5SV83_FUSHE</name>
<evidence type="ECO:0000313" key="5">
    <source>
        <dbReference type="EMBL" id="KAF5658228.1"/>
    </source>
</evidence>
<dbReference type="OrthoDB" id="426718at2759"/>
<dbReference type="InterPro" id="IPR002921">
    <property type="entry name" value="Fungal_lipase-type"/>
</dbReference>
<comment type="catalytic activity">
    <reaction evidence="2">
        <text>a diacylglycerol + H2O = a monoacylglycerol + a fatty acid + H(+)</text>
        <dbReference type="Rhea" id="RHEA:32731"/>
        <dbReference type="ChEBI" id="CHEBI:15377"/>
        <dbReference type="ChEBI" id="CHEBI:15378"/>
        <dbReference type="ChEBI" id="CHEBI:17408"/>
        <dbReference type="ChEBI" id="CHEBI:18035"/>
        <dbReference type="ChEBI" id="CHEBI:28868"/>
    </reaction>
</comment>
<dbReference type="Gene3D" id="3.40.50.1820">
    <property type="entry name" value="alpha/beta hydrolase"/>
    <property type="match status" value="1"/>
</dbReference>
<sequence>MADVFNAIRHLVQYAELAYKNDDGVDFQMATDELKGEPPTCRFLQIVTPVWRRTEPGPASRITSNTGTDFPMKITDIPNPQRLRGFWSNVYTDLCYSITALEWEDSNQQPPGQLDLSQVLVHEGFLLAFNSLLNGNRLLNCIQSLERGMEGGKLTKFEICGHSLGGALATLCALWCRQHFPPAKITCVTLGSPRVGNVHFRTTFDDSHIDCYRLVHDSDPIPTLPDRYTELIPMRISPSNPNYHIRQRKYRHAGSPIWLHVGEEILLHHVRRELAPVPTMFTIGNPPEIQEEEEEGNGDPVFDSLQNWGVFSWRWVPYWTGRIGRVLWTLPNHDPAAYVRQGQEPEATGGGVAE</sequence>
<dbReference type="Pfam" id="PF01764">
    <property type="entry name" value="Lipase_3"/>
    <property type="match status" value="1"/>
</dbReference>
<protein>
    <submittedName>
        <fullName evidence="5">Alpha beta-hydrolase</fullName>
    </submittedName>
</protein>
<dbReference type="GO" id="GO:0016787">
    <property type="term" value="F:hydrolase activity"/>
    <property type="evidence" value="ECO:0007669"/>
    <property type="project" value="UniProtKB-KW"/>
</dbReference>
<keyword evidence="6" id="KW-1185">Reference proteome</keyword>
<comment type="caution">
    <text evidence="5">The sequence shown here is derived from an EMBL/GenBank/DDBJ whole genome shotgun (WGS) entry which is preliminary data.</text>
</comment>
<dbReference type="InterPro" id="IPR051218">
    <property type="entry name" value="Sec_MonoDiacylglyc_Lipase"/>
</dbReference>
<evidence type="ECO:0000256" key="1">
    <source>
        <dbReference type="ARBA" id="ARBA00043996"/>
    </source>
</evidence>
<dbReference type="EMBL" id="JAAGWQ010000248">
    <property type="protein sequence ID" value="KAF5658228.1"/>
    <property type="molecule type" value="Genomic_DNA"/>
</dbReference>
<comment type="similarity">
    <text evidence="1">Belongs to the AB hydrolase superfamily. Lipase family. Class 3 subfamily.</text>
</comment>
<evidence type="ECO:0000313" key="6">
    <source>
        <dbReference type="Proteomes" id="UP000567885"/>
    </source>
</evidence>
<dbReference type="SUPFAM" id="SSF53474">
    <property type="entry name" value="alpha/beta-Hydrolases"/>
    <property type="match status" value="1"/>
</dbReference>
<dbReference type="GO" id="GO:0006629">
    <property type="term" value="P:lipid metabolic process"/>
    <property type="evidence" value="ECO:0007669"/>
    <property type="project" value="InterPro"/>
</dbReference>
<dbReference type="AlphaFoldDB" id="A0A8H5SV83"/>
<keyword evidence="5" id="KW-0378">Hydrolase</keyword>
<dbReference type="PANTHER" id="PTHR45856">
    <property type="entry name" value="ALPHA/BETA-HYDROLASES SUPERFAMILY PROTEIN"/>
    <property type="match status" value="1"/>
</dbReference>
<evidence type="ECO:0000256" key="2">
    <source>
        <dbReference type="ARBA" id="ARBA00047591"/>
    </source>
</evidence>
<dbReference type="InterPro" id="IPR029058">
    <property type="entry name" value="AB_hydrolase_fold"/>
</dbReference>
<organism evidence="5 6">
    <name type="scientific">Fusarium heterosporum</name>
    <dbReference type="NCBI Taxonomy" id="42747"/>
    <lineage>
        <taxon>Eukaryota</taxon>
        <taxon>Fungi</taxon>
        <taxon>Dikarya</taxon>
        <taxon>Ascomycota</taxon>
        <taxon>Pezizomycotina</taxon>
        <taxon>Sordariomycetes</taxon>
        <taxon>Hypocreomycetidae</taxon>
        <taxon>Hypocreales</taxon>
        <taxon>Nectriaceae</taxon>
        <taxon>Fusarium</taxon>
        <taxon>Fusarium heterosporum species complex</taxon>
    </lineage>
</organism>
<gene>
    <name evidence="5" type="ORF">FHETE_9988</name>
</gene>
<dbReference type="Proteomes" id="UP000567885">
    <property type="component" value="Unassembled WGS sequence"/>
</dbReference>
<reference evidence="5 6" key="1">
    <citation type="submission" date="2020-05" db="EMBL/GenBank/DDBJ databases">
        <title>Identification and distribution of gene clusters putatively required for synthesis of sphingolipid metabolism inhibitors in phylogenetically diverse species of the filamentous fungus Fusarium.</title>
        <authorList>
            <person name="Kim H.-S."/>
            <person name="Busman M."/>
            <person name="Brown D.W."/>
            <person name="Divon H."/>
            <person name="Uhlig S."/>
            <person name="Proctor R.H."/>
        </authorList>
    </citation>
    <scope>NUCLEOTIDE SEQUENCE [LARGE SCALE GENOMIC DNA]</scope>
    <source>
        <strain evidence="5 6">NRRL 20693</strain>
    </source>
</reference>
<proteinExistence type="inferred from homology"/>
<comment type="catalytic activity">
    <reaction evidence="3">
        <text>a monoacylglycerol + H2O = glycerol + a fatty acid + H(+)</text>
        <dbReference type="Rhea" id="RHEA:15245"/>
        <dbReference type="ChEBI" id="CHEBI:15377"/>
        <dbReference type="ChEBI" id="CHEBI:15378"/>
        <dbReference type="ChEBI" id="CHEBI:17408"/>
        <dbReference type="ChEBI" id="CHEBI:17754"/>
        <dbReference type="ChEBI" id="CHEBI:28868"/>
    </reaction>
</comment>
<accession>A0A8H5SV83</accession>
<dbReference type="PANTHER" id="PTHR45856:SF23">
    <property type="entry name" value="FUNGAL LIPASE-LIKE DOMAIN-CONTAINING PROTEIN"/>
    <property type="match status" value="1"/>
</dbReference>
<feature type="domain" description="Fungal lipase-type" evidence="4">
    <location>
        <begin position="112"/>
        <end position="226"/>
    </location>
</feature>
<evidence type="ECO:0000256" key="3">
    <source>
        <dbReference type="ARBA" id="ARBA00048461"/>
    </source>
</evidence>
<dbReference type="CDD" id="cd00519">
    <property type="entry name" value="Lipase_3"/>
    <property type="match status" value="1"/>
</dbReference>
<evidence type="ECO:0000259" key="4">
    <source>
        <dbReference type="Pfam" id="PF01764"/>
    </source>
</evidence>